<dbReference type="EMBL" id="UINC01076636">
    <property type="protein sequence ID" value="SVC15985.1"/>
    <property type="molecule type" value="Genomic_DNA"/>
</dbReference>
<evidence type="ECO:0000256" key="1">
    <source>
        <dbReference type="ARBA" id="ARBA00001974"/>
    </source>
</evidence>
<dbReference type="PROSITE" id="PS00623">
    <property type="entry name" value="GMC_OXRED_1"/>
    <property type="match status" value="1"/>
</dbReference>
<dbReference type="InterPro" id="IPR000172">
    <property type="entry name" value="GMC_OxRdtase_N"/>
</dbReference>
<dbReference type="Gene3D" id="3.50.50.60">
    <property type="entry name" value="FAD/NAD(P)-binding domain"/>
    <property type="match status" value="1"/>
</dbReference>
<sequence>MSTEQEAHYDYIIVGAGSAGCVLANRLSANPKNSVLLLEAGGKDSSPLIHIPAGTAKIWNNPKYNWSYRSEPEPHMDNRRLYHPRGKVLGGSSSINMAAYVRGNSGDYDRWGQMGLTDWTYEKVLPYFKKSENYLTDKSDFRGQDGPMKTAISPTEDEIFDAFRSSGEALGYAYRGDYNGSEQEGVARMQFTTAEGRRQSTAVAFLHPALKRSNLTAITRAYVQRILFEGTKATEIEYIKNGRNVSVRADKEVILSGGTYNSAQLLLLSGVGPANQLRENNIEVVANRKNIGANLQDHPSVMIEYERKTKSVFQENLRFDRLLFNMVRA</sequence>
<dbReference type="PANTHER" id="PTHR11552">
    <property type="entry name" value="GLUCOSE-METHANOL-CHOLINE GMC OXIDOREDUCTASE"/>
    <property type="match status" value="1"/>
</dbReference>
<dbReference type="SUPFAM" id="SSF51905">
    <property type="entry name" value="FAD/NAD(P)-binding domain"/>
    <property type="match status" value="1"/>
</dbReference>
<evidence type="ECO:0000256" key="3">
    <source>
        <dbReference type="ARBA" id="ARBA00022630"/>
    </source>
</evidence>
<dbReference type="AlphaFoldDB" id="A0A382JWE3"/>
<evidence type="ECO:0000313" key="6">
    <source>
        <dbReference type="EMBL" id="SVC15985.1"/>
    </source>
</evidence>
<keyword evidence="4" id="KW-0274">FAD</keyword>
<name>A0A382JWE3_9ZZZZ</name>
<dbReference type="Gene3D" id="3.30.560.10">
    <property type="entry name" value="Glucose Oxidase, domain 3"/>
    <property type="match status" value="1"/>
</dbReference>
<gene>
    <name evidence="6" type="ORF">METZ01_LOCUS268839</name>
</gene>
<keyword evidence="3" id="KW-0285">Flavoprotein</keyword>
<reference evidence="6" key="1">
    <citation type="submission" date="2018-05" db="EMBL/GenBank/DDBJ databases">
        <authorList>
            <person name="Lanie J.A."/>
            <person name="Ng W.-L."/>
            <person name="Kazmierczak K.M."/>
            <person name="Andrzejewski T.M."/>
            <person name="Davidsen T.M."/>
            <person name="Wayne K.J."/>
            <person name="Tettelin H."/>
            <person name="Glass J.I."/>
            <person name="Rusch D."/>
            <person name="Podicherti R."/>
            <person name="Tsui H.-C.T."/>
            <person name="Winkler M.E."/>
        </authorList>
    </citation>
    <scope>NUCLEOTIDE SEQUENCE</scope>
</reference>
<dbReference type="GO" id="GO:0008812">
    <property type="term" value="F:choline dehydrogenase activity"/>
    <property type="evidence" value="ECO:0007669"/>
    <property type="project" value="TreeGrafter"/>
</dbReference>
<evidence type="ECO:0000256" key="4">
    <source>
        <dbReference type="ARBA" id="ARBA00022827"/>
    </source>
</evidence>
<dbReference type="InterPro" id="IPR012132">
    <property type="entry name" value="GMC_OxRdtase"/>
</dbReference>
<evidence type="ECO:0000256" key="2">
    <source>
        <dbReference type="ARBA" id="ARBA00010790"/>
    </source>
</evidence>
<evidence type="ECO:0000259" key="5">
    <source>
        <dbReference type="PROSITE" id="PS00623"/>
    </source>
</evidence>
<accession>A0A382JWE3</accession>
<comment type="cofactor">
    <cofactor evidence="1">
        <name>FAD</name>
        <dbReference type="ChEBI" id="CHEBI:57692"/>
    </cofactor>
</comment>
<feature type="non-terminal residue" evidence="6">
    <location>
        <position position="329"/>
    </location>
</feature>
<dbReference type="InterPro" id="IPR036188">
    <property type="entry name" value="FAD/NAD-bd_sf"/>
</dbReference>
<protein>
    <recommendedName>
        <fullName evidence="5">Glucose-methanol-choline oxidoreductase N-terminal domain-containing protein</fullName>
    </recommendedName>
</protein>
<proteinExistence type="inferred from homology"/>
<organism evidence="6">
    <name type="scientific">marine metagenome</name>
    <dbReference type="NCBI Taxonomy" id="408172"/>
    <lineage>
        <taxon>unclassified sequences</taxon>
        <taxon>metagenomes</taxon>
        <taxon>ecological metagenomes</taxon>
    </lineage>
</organism>
<dbReference type="GO" id="GO:0050660">
    <property type="term" value="F:flavin adenine dinucleotide binding"/>
    <property type="evidence" value="ECO:0007669"/>
    <property type="project" value="InterPro"/>
</dbReference>
<dbReference type="Pfam" id="PF00732">
    <property type="entry name" value="GMC_oxred_N"/>
    <property type="match status" value="1"/>
</dbReference>
<dbReference type="GO" id="GO:0005743">
    <property type="term" value="C:mitochondrial inner membrane"/>
    <property type="evidence" value="ECO:0007669"/>
    <property type="project" value="TreeGrafter"/>
</dbReference>
<feature type="domain" description="Glucose-methanol-choline oxidoreductase N-terminal" evidence="5">
    <location>
        <begin position="86"/>
        <end position="109"/>
    </location>
</feature>
<comment type="similarity">
    <text evidence="2">Belongs to the GMC oxidoreductase family.</text>
</comment>
<dbReference type="PANTHER" id="PTHR11552:SF147">
    <property type="entry name" value="CHOLINE DEHYDROGENASE, MITOCHONDRIAL"/>
    <property type="match status" value="1"/>
</dbReference>